<dbReference type="PANTHER" id="PTHR40465">
    <property type="entry name" value="CHROMOSOME 1, WHOLE GENOME SHOTGUN SEQUENCE"/>
    <property type="match status" value="1"/>
</dbReference>
<comment type="caution">
    <text evidence="3">The sequence shown here is derived from an EMBL/GenBank/DDBJ whole genome shotgun (WGS) entry which is preliminary data.</text>
</comment>
<dbReference type="OrthoDB" id="2562493at2759"/>
<keyword evidence="4" id="KW-1185">Reference proteome</keyword>
<dbReference type="AlphaFoldDB" id="A0A4Y7TIQ9"/>
<organism evidence="3 4">
    <name type="scientific">Coprinellus micaceus</name>
    <name type="common">Glistening ink-cap mushroom</name>
    <name type="synonym">Coprinus micaceus</name>
    <dbReference type="NCBI Taxonomy" id="71717"/>
    <lineage>
        <taxon>Eukaryota</taxon>
        <taxon>Fungi</taxon>
        <taxon>Dikarya</taxon>
        <taxon>Basidiomycota</taxon>
        <taxon>Agaricomycotina</taxon>
        <taxon>Agaricomycetes</taxon>
        <taxon>Agaricomycetidae</taxon>
        <taxon>Agaricales</taxon>
        <taxon>Agaricineae</taxon>
        <taxon>Psathyrellaceae</taxon>
        <taxon>Coprinellus</taxon>
    </lineage>
</organism>
<feature type="transmembrane region" description="Helical" evidence="1">
    <location>
        <begin position="6"/>
        <end position="29"/>
    </location>
</feature>
<feature type="transmembrane region" description="Helical" evidence="1">
    <location>
        <begin position="86"/>
        <end position="104"/>
    </location>
</feature>
<evidence type="ECO:0000256" key="1">
    <source>
        <dbReference type="SAM" id="Phobius"/>
    </source>
</evidence>
<proteinExistence type="predicted"/>
<keyword evidence="1" id="KW-1133">Transmembrane helix</keyword>
<gene>
    <name evidence="3" type="ORF">FA13DRAFT_63250</name>
</gene>
<feature type="domain" description="DUF6534" evidence="2">
    <location>
        <begin position="163"/>
        <end position="248"/>
    </location>
</feature>
<evidence type="ECO:0000259" key="2">
    <source>
        <dbReference type="Pfam" id="PF20152"/>
    </source>
</evidence>
<keyword evidence="1" id="KW-0812">Transmembrane</keyword>
<dbReference type="InterPro" id="IPR045339">
    <property type="entry name" value="DUF6534"/>
</dbReference>
<sequence length="306" mass="34146">MGAFDTSIGALLLGAFFSVYLYGLSAYQFGSYWNTDFNDPLWLKASVILLFFLDTTHAASASYLAWVILVDNIANPGILSKVIWPYPASMILICIIAFGVQNFLVMRIYRLTGHRWVLGIFFFCTTATMVFGFVYGAKVARLETLMEMLTLKAPLTLWLAFEVVLDTSISAVLLTAIQRSRTGFRRSDAVLNRLARSAIQSGVFTSVLATLSLVCFLALSDTMFYATFGWPCARAYTISLMDTLLCRKELRVLMNSDTKDGFGMTSVPSLFTRRLRGVAASTPPGTLQMYIRTEVETEVHYTKTRS</sequence>
<feature type="transmembrane region" description="Helical" evidence="1">
    <location>
        <begin position="155"/>
        <end position="177"/>
    </location>
</feature>
<protein>
    <recommendedName>
        <fullName evidence="2">DUF6534 domain-containing protein</fullName>
    </recommendedName>
</protein>
<dbReference type="PANTHER" id="PTHR40465:SF1">
    <property type="entry name" value="DUF6534 DOMAIN-CONTAINING PROTEIN"/>
    <property type="match status" value="1"/>
</dbReference>
<dbReference type="Pfam" id="PF20152">
    <property type="entry name" value="DUF6534"/>
    <property type="match status" value="1"/>
</dbReference>
<dbReference type="EMBL" id="QPFP01000010">
    <property type="protein sequence ID" value="TEB34065.1"/>
    <property type="molecule type" value="Genomic_DNA"/>
</dbReference>
<reference evidence="3 4" key="1">
    <citation type="journal article" date="2019" name="Nat. Ecol. Evol.">
        <title>Megaphylogeny resolves global patterns of mushroom evolution.</title>
        <authorList>
            <person name="Varga T."/>
            <person name="Krizsan K."/>
            <person name="Foldi C."/>
            <person name="Dima B."/>
            <person name="Sanchez-Garcia M."/>
            <person name="Sanchez-Ramirez S."/>
            <person name="Szollosi G.J."/>
            <person name="Szarkandi J.G."/>
            <person name="Papp V."/>
            <person name="Albert L."/>
            <person name="Andreopoulos W."/>
            <person name="Angelini C."/>
            <person name="Antonin V."/>
            <person name="Barry K.W."/>
            <person name="Bougher N.L."/>
            <person name="Buchanan P."/>
            <person name="Buyck B."/>
            <person name="Bense V."/>
            <person name="Catcheside P."/>
            <person name="Chovatia M."/>
            <person name="Cooper J."/>
            <person name="Damon W."/>
            <person name="Desjardin D."/>
            <person name="Finy P."/>
            <person name="Geml J."/>
            <person name="Haridas S."/>
            <person name="Hughes K."/>
            <person name="Justo A."/>
            <person name="Karasinski D."/>
            <person name="Kautmanova I."/>
            <person name="Kiss B."/>
            <person name="Kocsube S."/>
            <person name="Kotiranta H."/>
            <person name="LaButti K.M."/>
            <person name="Lechner B.E."/>
            <person name="Liimatainen K."/>
            <person name="Lipzen A."/>
            <person name="Lukacs Z."/>
            <person name="Mihaltcheva S."/>
            <person name="Morgado L.N."/>
            <person name="Niskanen T."/>
            <person name="Noordeloos M.E."/>
            <person name="Ohm R.A."/>
            <person name="Ortiz-Santana B."/>
            <person name="Ovrebo C."/>
            <person name="Racz N."/>
            <person name="Riley R."/>
            <person name="Savchenko A."/>
            <person name="Shiryaev A."/>
            <person name="Soop K."/>
            <person name="Spirin V."/>
            <person name="Szebenyi C."/>
            <person name="Tomsovsky M."/>
            <person name="Tulloss R.E."/>
            <person name="Uehling J."/>
            <person name="Grigoriev I.V."/>
            <person name="Vagvolgyi C."/>
            <person name="Papp T."/>
            <person name="Martin F.M."/>
            <person name="Miettinen O."/>
            <person name="Hibbett D.S."/>
            <person name="Nagy L.G."/>
        </authorList>
    </citation>
    <scope>NUCLEOTIDE SEQUENCE [LARGE SCALE GENOMIC DNA]</scope>
    <source>
        <strain evidence="3 4">FP101781</strain>
    </source>
</reference>
<accession>A0A4Y7TIQ9</accession>
<dbReference type="STRING" id="71717.A0A4Y7TIQ9"/>
<evidence type="ECO:0000313" key="3">
    <source>
        <dbReference type="EMBL" id="TEB34065.1"/>
    </source>
</evidence>
<feature type="transmembrane region" description="Helical" evidence="1">
    <location>
        <begin position="41"/>
        <end position="66"/>
    </location>
</feature>
<keyword evidence="1" id="KW-0472">Membrane</keyword>
<dbReference type="Proteomes" id="UP000298030">
    <property type="component" value="Unassembled WGS sequence"/>
</dbReference>
<feature type="transmembrane region" description="Helical" evidence="1">
    <location>
        <begin position="198"/>
        <end position="219"/>
    </location>
</feature>
<name>A0A4Y7TIQ9_COPMI</name>
<evidence type="ECO:0000313" key="4">
    <source>
        <dbReference type="Proteomes" id="UP000298030"/>
    </source>
</evidence>
<feature type="transmembrane region" description="Helical" evidence="1">
    <location>
        <begin position="116"/>
        <end position="135"/>
    </location>
</feature>